<dbReference type="RefSeq" id="WP_122823132.1">
    <property type="nucleotide sequence ID" value="NZ_CP033325.1"/>
</dbReference>
<dbReference type="EMBL" id="JBHSGF010000001">
    <property type="protein sequence ID" value="MFC4553903.1"/>
    <property type="molecule type" value="Genomic_DNA"/>
</dbReference>
<keyword evidence="2" id="KW-1185">Reference proteome</keyword>
<proteinExistence type="predicted"/>
<reference evidence="2" key="1">
    <citation type="journal article" date="2019" name="Int. J. Syst. Evol. Microbiol.">
        <title>The Global Catalogue of Microorganisms (GCM) 10K type strain sequencing project: providing services to taxonomists for standard genome sequencing and annotation.</title>
        <authorList>
            <consortium name="The Broad Institute Genomics Platform"/>
            <consortium name="The Broad Institute Genome Sequencing Center for Infectious Disease"/>
            <person name="Wu L."/>
            <person name="Ma J."/>
        </authorList>
    </citation>
    <scope>NUCLEOTIDE SEQUENCE [LARGE SCALE GENOMIC DNA]</scope>
    <source>
        <strain evidence="2">JCM 3369</strain>
    </source>
</reference>
<evidence type="ECO:0000313" key="2">
    <source>
        <dbReference type="Proteomes" id="UP001595955"/>
    </source>
</evidence>
<organism evidence="1 2">
    <name type="scientific">Georgenia faecalis</name>
    <dbReference type="NCBI Taxonomy" id="2483799"/>
    <lineage>
        <taxon>Bacteria</taxon>
        <taxon>Bacillati</taxon>
        <taxon>Actinomycetota</taxon>
        <taxon>Actinomycetes</taxon>
        <taxon>Micrococcales</taxon>
        <taxon>Bogoriellaceae</taxon>
        <taxon>Georgenia</taxon>
    </lineage>
</organism>
<gene>
    <name evidence="1" type="ORF">ACFO3F_01460</name>
</gene>
<protein>
    <submittedName>
        <fullName evidence="1">Uncharacterized protein</fullName>
    </submittedName>
</protein>
<comment type="caution">
    <text evidence="1">The sequence shown here is derived from an EMBL/GenBank/DDBJ whole genome shotgun (WGS) entry which is preliminary data.</text>
</comment>
<evidence type="ECO:0000313" key="1">
    <source>
        <dbReference type="EMBL" id="MFC4553903.1"/>
    </source>
</evidence>
<accession>A0ABV9D7K5</accession>
<name>A0ABV9D7K5_9MICO</name>
<dbReference type="Proteomes" id="UP001595955">
    <property type="component" value="Unassembled WGS sequence"/>
</dbReference>
<sequence length="78" mass="8197">MTTTIAASQLTRAHLGARAHVRGHEPEISGAIASISHYEQWVAITIADLRVNLTPEETLEITDAGASPTPPPVEVSAA</sequence>